<dbReference type="PANTHER" id="PTHR31920">
    <property type="entry name" value="B3 DOMAIN-CONTAINING"/>
    <property type="match status" value="1"/>
</dbReference>
<sequence length="329" mass="38868">MASHFFKIILERSLQDGKLQVPNNFMKKYGGDMPNPLFLKPPDGTLWEIFWTEYEDGGVWFDQGWKEVAEYYSLDHGHLVVFKYEKGTCHIGVNIFDMSATEIKYPLHGNLEQNGDNHDDDEEDDSVEFLSEMPQKKKKKKKKKKEPEEAETTSNKLKMQELEEDIGGSSFSTKKCPKSKAVVFKEKMMKPLTHDEKVQALQRVSTFKSKNPYFKIAIQPAYIFNGLCVPARFVQQYLKNKEEVGDVLLKVSDGRSWFARYKIWVNEVDAELELHHLRVHHHHHRRPRIGLELHPPQWTQSFQHRRRQNLPSFRLRHWRCHRPPQNCRL</sequence>
<feature type="region of interest" description="Disordered" evidence="6">
    <location>
        <begin position="109"/>
        <end position="159"/>
    </location>
</feature>
<keyword evidence="2" id="KW-0805">Transcription regulation</keyword>
<evidence type="ECO:0000256" key="4">
    <source>
        <dbReference type="ARBA" id="ARBA00023163"/>
    </source>
</evidence>
<comment type="caution">
    <text evidence="8">The sequence shown here is derived from an EMBL/GenBank/DDBJ whole genome shotgun (WGS) entry which is preliminary data.</text>
</comment>
<evidence type="ECO:0000256" key="1">
    <source>
        <dbReference type="ARBA" id="ARBA00004123"/>
    </source>
</evidence>
<dbReference type="PROSITE" id="PS50863">
    <property type="entry name" value="B3"/>
    <property type="match status" value="1"/>
</dbReference>
<evidence type="ECO:0000256" key="5">
    <source>
        <dbReference type="ARBA" id="ARBA00023242"/>
    </source>
</evidence>
<dbReference type="GO" id="GO:0003677">
    <property type="term" value="F:DNA binding"/>
    <property type="evidence" value="ECO:0007669"/>
    <property type="project" value="UniProtKB-KW"/>
</dbReference>
<dbReference type="OrthoDB" id="1429584at2759"/>
<dbReference type="SMART" id="SM01019">
    <property type="entry name" value="B3"/>
    <property type="match status" value="1"/>
</dbReference>
<dbReference type="InterPro" id="IPR050655">
    <property type="entry name" value="Plant_B3_domain"/>
</dbReference>
<evidence type="ECO:0000256" key="3">
    <source>
        <dbReference type="ARBA" id="ARBA00023125"/>
    </source>
</evidence>
<dbReference type="GO" id="GO:0005634">
    <property type="term" value="C:nucleus"/>
    <property type="evidence" value="ECO:0007669"/>
    <property type="project" value="UniProtKB-SubCell"/>
</dbReference>
<keyword evidence="5" id="KW-0539">Nucleus</keyword>
<dbReference type="Gene3D" id="2.40.330.10">
    <property type="entry name" value="DNA-binding pseudobarrel domain"/>
    <property type="match status" value="2"/>
</dbReference>
<dbReference type="Proteomes" id="UP000634136">
    <property type="component" value="Unassembled WGS sequence"/>
</dbReference>
<dbReference type="AlphaFoldDB" id="A0A834STG8"/>
<feature type="domain" description="TF-B3" evidence="7">
    <location>
        <begin position="4"/>
        <end position="99"/>
    </location>
</feature>
<dbReference type="InterPro" id="IPR015300">
    <property type="entry name" value="DNA-bd_pseudobarrel_sf"/>
</dbReference>
<evidence type="ECO:0000256" key="6">
    <source>
        <dbReference type="SAM" id="MobiDB-lite"/>
    </source>
</evidence>
<reference evidence="8" key="1">
    <citation type="submission" date="2020-09" db="EMBL/GenBank/DDBJ databases">
        <title>Genome-Enabled Discovery of Anthraquinone Biosynthesis in Senna tora.</title>
        <authorList>
            <person name="Kang S.-H."/>
            <person name="Pandey R.P."/>
            <person name="Lee C.-M."/>
            <person name="Sim J.-S."/>
            <person name="Jeong J.-T."/>
            <person name="Choi B.-S."/>
            <person name="Jung M."/>
            <person name="Ginzburg D."/>
            <person name="Zhao K."/>
            <person name="Won S.Y."/>
            <person name="Oh T.-J."/>
            <person name="Yu Y."/>
            <person name="Kim N.-H."/>
            <person name="Lee O.R."/>
            <person name="Lee T.-H."/>
            <person name="Bashyal P."/>
            <person name="Kim T.-S."/>
            <person name="Lee W.-H."/>
            <person name="Kawkins C."/>
            <person name="Kim C.-K."/>
            <person name="Kim J.S."/>
            <person name="Ahn B.O."/>
            <person name="Rhee S.Y."/>
            <person name="Sohng J.K."/>
        </authorList>
    </citation>
    <scope>NUCLEOTIDE SEQUENCE</scope>
    <source>
        <tissue evidence="8">Leaf</tissue>
    </source>
</reference>
<dbReference type="CDD" id="cd10017">
    <property type="entry name" value="B3_DNA"/>
    <property type="match status" value="1"/>
</dbReference>
<keyword evidence="4" id="KW-0804">Transcription</keyword>
<feature type="compositionally biased region" description="Acidic residues" evidence="6">
    <location>
        <begin position="118"/>
        <end position="127"/>
    </location>
</feature>
<organism evidence="8 9">
    <name type="scientific">Senna tora</name>
    <dbReference type="NCBI Taxonomy" id="362788"/>
    <lineage>
        <taxon>Eukaryota</taxon>
        <taxon>Viridiplantae</taxon>
        <taxon>Streptophyta</taxon>
        <taxon>Embryophyta</taxon>
        <taxon>Tracheophyta</taxon>
        <taxon>Spermatophyta</taxon>
        <taxon>Magnoliopsida</taxon>
        <taxon>eudicotyledons</taxon>
        <taxon>Gunneridae</taxon>
        <taxon>Pentapetalae</taxon>
        <taxon>rosids</taxon>
        <taxon>fabids</taxon>
        <taxon>Fabales</taxon>
        <taxon>Fabaceae</taxon>
        <taxon>Caesalpinioideae</taxon>
        <taxon>Cassia clade</taxon>
        <taxon>Senna</taxon>
    </lineage>
</organism>
<dbReference type="Pfam" id="PF02362">
    <property type="entry name" value="B3"/>
    <property type="match status" value="1"/>
</dbReference>
<keyword evidence="9" id="KW-1185">Reference proteome</keyword>
<comment type="subcellular location">
    <subcellularLocation>
        <location evidence="1">Nucleus</location>
    </subcellularLocation>
</comment>
<protein>
    <submittedName>
        <fullName evidence="8">B3 domain-containing transcription factor VRN1-like isoform X1</fullName>
    </submittedName>
</protein>
<evidence type="ECO:0000313" key="8">
    <source>
        <dbReference type="EMBL" id="KAF7808620.1"/>
    </source>
</evidence>
<keyword evidence="3" id="KW-0238">DNA-binding</keyword>
<evidence type="ECO:0000259" key="7">
    <source>
        <dbReference type="PROSITE" id="PS50863"/>
    </source>
</evidence>
<proteinExistence type="predicted"/>
<dbReference type="SUPFAM" id="SSF101936">
    <property type="entry name" value="DNA-binding pseudobarrel domain"/>
    <property type="match status" value="2"/>
</dbReference>
<dbReference type="InterPro" id="IPR003340">
    <property type="entry name" value="B3_DNA-bd"/>
</dbReference>
<evidence type="ECO:0000313" key="9">
    <source>
        <dbReference type="Proteomes" id="UP000634136"/>
    </source>
</evidence>
<accession>A0A834STG8</accession>
<name>A0A834STG8_9FABA</name>
<evidence type="ECO:0000256" key="2">
    <source>
        <dbReference type="ARBA" id="ARBA00023015"/>
    </source>
</evidence>
<dbReference type="PANTHER" id="PTHR31920:SF108">
    <property type="entry name" value="B3 DOMAIN-CONTAINING TRANSCRIPTION FACTOR VRN1-LIKE"/>
    <property type="match status" value="1"/>
</dbReference>
<dbReference type="EMBL" id="JAAIUW010000011">
    <property type="protein sequence ID" value="KAF7808620.1"/>
    <property type="molecule type" value="Genomic_DNA"/>
</dbReference>
<gene>
    <name evidence="8" type="ORF">G2W53_035363</name>
</gene>